<keyword evidence="7 8" id="KW-0472">Membrane</keyword>
<dbReference type="InterPro" id="IPR002523">
    <property type="entry name" value="MgTranspt_CorA/ZnTranspt_ZntB"/>
</dbReference>
<dbReference type="RefSeq" id="WP_330146498.1">
    <property type="nucleotide sequence ID" value="NZ_JAZDQU010000002.1"/>
</dbReference>
<feature type="transmembrane region" description="Helical" evidence="8">
    <location>
        <begin position="346"/>
        <end position="366"/>
    </location>
</feature>
<evidence type="ECO:0000256" key="2">
    <source>
        <dbReference type="ARBA" id="ARBA00009765"/>
    </source>
</evidence>
<evidence type="ECO:0000256" key="5">
    <source>
        <dbReference type="ARBA" id="ARBA00022692"/>
    </source>
</evidence>
<dbReference type="InterPro" id="IPR045861">
    <property type="entry name" value="CorA_cytoplasmic_dom"/>
</dbReference>
<comment type="similarity">
    <text evidence="2 8">Belongs to the CorA metal ion transporter (MIT) (TC 1.A.35) family.</text>
</comment>
<dbReference type="PANTHER" id="PTHR46494">
    <property type="entry name" value="CORA FAMILY METAL ION TRANSPORTER (EUROFUNG)"/>
    <property type="match status" value="1"/>
</dbReference>
<keyword evidence="10" id="KW-1185">Reference proteome</keyword>
<sequence>MQHKNRKKLRKKYSFPEPGSSPGTLILDPNALDTVILLHVYNHQIYKNIELSSLSELKEIILDPDYFYWVDIKGLKSLRLYAELEKNHGINKLVLEDLTQTYQRPTLQEYPDYIYAVSRILDLDAESKELLNEQLAFILKKNILFTFKETYSSNYDGVINRLIAGKGNIRTSGSSYLMYAIMDTIVDNYFKLLNSIGEELDDLEDQLLIRPTKTIMFHTQQIKRKIITIRRIAWPERDKLNDIIRSDNDLISASSKLYFKDAYDHCVQIIDVLESLKEISANIIDMYLSIISNRMNEIMKFLTIISSIFIPLTFIAGIYGMNFERVDPETQQVLPLNMPELYSANGYLYTLIVMFIIAIGQIIYFWRKGWFR</sequence>
<keyword evidence="4 8" id="KW-1003">Cell membrane</keyword>
<name>A0ABU7H314_9SPHI</name>
<organism evidence="9 10">
    <name type="scientific">Pedobacter flavus</name>
    <dbReference type="NCBI Taxonomy" id="3113906"/>
    <lineage>
        <taxon>Bacteria</taxon>
        <taxon>Pseudomonadati</taxon>
        <taxon>Bacteroidota</taxon>
        <taxon>Sphingobacteriia</taxon>
        <taxon>Sphingobacteriales</taxon>
        <taxon>Sphingobacteriaceae</taxon>
        <taxon>Pedobacter</taxon>
    </lineage>
</organism>
<keyword evidence="6 8" id="KW-1133">Transmembrane helix</keyword>
<dbReference type="SUPFAM" id="SSF144083">
    <property type="entry name" value="Magnesium transport protein CorA, transmembrane region"/>
    <property type="match status" value="1"/>
</dbReference>
<evidence type="ECO:0000256" key="6">
    <source>
        <dbReference type="ARBA" id="ARBA00022989"/>
    </source>
</evidence>
<dbReference type="PANTHER" id="PTHR46494:SF1">
    <property type="entry name" value="CORA FAMILY METAL ION TRANSPORTER (EUROFUNG)"/>
    <property type="match status" value="1"/>
</dbReference>
<evidence type="ECO:0000256" key="7">
    <source>
        <dbReference type="ARBA" id="ARBA00023136"/>
    </source>
</evidence>
<reference evidence="9 10" key="1">
    <citation type="submission" date="2024-01" db="EMBL/GenBank/DDBJ databases">
        <title>Pedobacter sp. nov., isolated from oil-contaminated soil.</title>
        <authorList>
            <person name="Le N.T.T."/>
        </authorList>
    </citation>
    <scope>NUCLEOTIDE SEQUENCE [LARGE SCALE GENOMIC DNA]</scope>
    <source>
        <strain evidence="9 10">VNH31</strain>
    </source>
</reference>
<dbReference type="Proteomes" id="UP001337681">
    <property type="component" value="Unassembled WGS sequence"/>
</dbReference>
<keyword evidence="5 8" id="KW-0812">Transmembrane</keyword>
<evidence type="ECO:0000256" key="1">
    <source>
        <dbReference type="ARBA" id="ARBA00004651"/>
    </source>
</evidence>
<keyword evidence="8" id="KW-0406">Ion transport</keyword>
<comment type="caution">
    <text evidence="9">The sequence shown here is derived from an EMBL/GenBank/DDBJ whole genome shotgun (WGS) entry which is preliminary data.</text>
</comment>
<keyword evidence="8" id="KW-0460">Magnesium</keyword>
<protein>
    <recommendedName>
        <fullName evidence="8">Magnesium transport protein CorA</fullName>
    </recommendedName>
</protein>
<dbReference type="InterPro" id="IPR045863">
    <property type="entry name" value="CorA_TM1_TM2"/>
</dbReference>
<comment type="function">
    <text evidence="8">Mediates influx of magnesium ions.</text>
</comment>
<keyword evidence="3 8" id="KW-0813">Transport</keyword>
<dbReference type="Pfam" id="PF01544">
    <property type="entry name" value="CorA"/>
    <property type="match status" value="1"/>
</dbReference>
<evidence type="ECO:0000313" key="9">
    <source>
        <dbReference type="EMBL" id="MEE1885603.1"/>
    </source>
</evidence>
<accession>A0ABU7H314</accession>
<dbReference type="InterPro" id="IPR004488">
    <property type="entry name" value="Mg/Co-transport_prot_CorA"/>
</dbReference>
<proteinExistence type="inferred from homology"/>
<dbReference type="Gene3D" id="1.20.58.340">
    <property type="entry name" value="Magnesium transport protein CorA, transmembrane region"/>
    <property type="match status" value="2"/>
</dbReference>
<feature type="transmembrane region" description="Helical" evidence="8">
    <location>
        <begin position="301"/>
        <end position="321"/>
    </location>
</feature>
<comment type="subcellular location">
    <subcellularLocation>
        <location evidence="1">Cell membrane</location>
        <topology evidence="1">Multi-pass membrane protein</topology>
    </subcellularLocation>
    <subcellularLocation>
        <location evidence="8">Membrane</location>
        <topology evidence="8">Multi-pass membrane protein</topology>
    </subcellularLocation>
</comment>
<dbReference type="SUPFAM" id="SSF143865">
    <property type="entry name" value="CorA soluble domain-like"/>
    <property type="match status" value="1"/>
</dbReference>
<evidence type="ECO:0000256" key="8">
    <source>
        <dbReference type="RuleBase" id="RU362010"/>
    </source>
</evidence>
<dbReference type="EMBL" id="JAZDQU010000002">
    <property type="protein sequence ID" value="MEE1885603.1"/>
    <property type="molecule type" value="Genomic_DNA"/>
</dbReference>
<evidence type="ECO:0000256" key="4">
    <source>
        <dbReference type="ARBA" id="ARBA00022475"/>
    </source>
</evidence>
<dbReference type="NCBIfam" id="TIGR00383">
    <property type="entry name" value="corA"/>
    <property type="match status" value="1"/>
</dbReference>
<dbReference type="Gene3D" id="3.30.460.20">
    <property type="entry name" value="CorA soluble domain-like"/>
    <property type="match status" value="1"/>
</dbReference>
<dbReference type="CDD" id="cd12828">
    <property type="entry name" value="TmCorA-like_1"/>
    <property type="match status" value="1"/>
</dbReference>
<evidence type="ECO:0000256" key="3">
    <source>
        <dbReference type="ARBA" id="ARBA00022448"/>
    </source>
</evidence>
<evidence type="ECO:0000313" key="10">
    <source>
        <dbReference type="Proteomes" id="UP001337681"/>
    </source>
</evidence>
<gene>
    <name evidence="8 9" type="primary">corA</name>
    <name evidence="9" type="ORF">VRU49_09260</name>
</gene>